<evidence type="ECO:0000313" key="1">
    <source>
        <dbReference type="EMBL" id="TMQ55784.1"/>
    </source>
</evidence>
<dbReference type="AlphaFoldDB" id="A0A538SWZ2"/>
<sequence length="425" mass="45757">MIRGTTLLLTATLFLSGCMTRERLNPLDPKNTATQGGLAGFNAIAADDVVEFRWRALSVEGVVGYRVQRWRPGDTPQPLGLTDYKADASAGEDSAVVNDSTYVYRLIAHLANGDSAVSPPDTATPGVRRIFVLEANVPSLSRLSPDGRDLLFERTSDESYVDLELDRNRGLLWLVEETDGLVLRKSEDGATIGAVLSIGAPGDVSVSENRGIGWVVSLSEQRVVSFGPDLNDPTPQRWITAVGRPRVVEAGSLDPTVWVGNEEGVVYRFRSQDLFLTHQWTLGAGPIRAIALDESMGCAWVATRLLDSGSLFYLNPTDSSATLVRTNLSNTADLAVDPQSGDLWLSERGPSGFGVGRLSRIARSGATLATVNALEPYGLDIDPIDGSCWVTDLRSNRLLHVDRSGAILQSSAPLQAPYAVRVAVP</sequence>
<dbReference type="Gene3D" id="2.60.40.10">
    <property type="entry name" value="Immunoglobulins"/>
    <property type="match status" value="1"/>
</dbReference>
<evidence type="ECO:0000313" key="2">
    <source>
        <dbReference type="Proteomes" id="UP000319829"/>
    </source>
</evidence>
<evidence type="ECO:0008006" key="3">
    <source>
        <dbReference type="Google" id="ProtNLM"/>
    </source>
</evidence>
<dbReference type="Proteomes" id="UP000319829">
    <property type="component" value="Unassembled WGS sequence"/>
</dbReference>
<dbReference type="SUPFAM" id="SSF63829">
    <property type="entry name" value="Calcium-dependent phosphotriesterase"/>
    <property type="match status" value="1"/>
</dbReference>
<gene>
    <name evidence="1" type="ORF">E6K74_02110</name>
</gene>
<dbReference type="Gene3D" id="2.130.10.10">
    <property type="entry name" value="YVTN repeat-like/Quinoprotein amine dehydrogenase"/>
    <property type="match status" value="1"/>
</dbReference>
<comment type="caution">
    <text evidence="1">The sequence shown here is derived from an EMBL/GenBank/DDBJ whole genome shotgun (WGS) entry which is preliminary data.</text>
</comment>
<organism evidence="1 2">
    <name type="scientific">Eiseniibacteriota bacterium</name>
    <dbReference type="NCBI Taxonomy" id="2212470"/>
    <lineage>
        <taxon>Bacteria</taxon>
        <taxon>Candidatus Eiseniibacteriota</taxon>
    </lineage>
</organism>
<reference evidence="1 2" key="1">
    <citation type="journal article" date="2019" name="Nat. Microbiol.">
        <title>Mediterranean grassland soil C-N compound turnover is dependent on rainfall and depth, and is mediated by genomically divergent microorganisms.</title>
        <authorList>
            <person name="Diamond S."/>
            <person name="Andeer P.F."/>
            <person name="Li Z."/>
            <person name="Crits-Christoph A."/>
            <person name="Burstein D."/>
            <person name="Anantharaman K."/>
            <person name="Lane K.R."/>
            <person name="Thomas B.C."/>
            <person name="Pan C."/>
            <person name="Northen T.R."/>
            <person name="Banfield J.F."/>
        </authorList>
    </citation>
    <scope>NUCLEOTIDE SEQUENCE [LARGE SCALE GENOMIC DNA]</scope>
    <source>
        <strain evidence="1">WS_4</strain>
    </source>
</reference>
<dbReference type="InterPro" id="IPR015943">
    <property type="entry name" value="WD40/YVTN_repeat-like_dom_sf"/>
</dbReference>
<dbReference type="InterPro" id="IPR013783">
    <property type="entry name" value="Ig-like_fold"/>
</dbReference>
<accession>A0A538SWZ2</accession>
<dbReference type="EMBL" id="VBOU01000014">
    <property type="protein sequence ID" value="TMQ55784.1"/>
    <property type="molecule type" value="Genomic_DNA"/>
</dbReference>
<name>A0A538SWZ2_UNCEI</name>
<proteinExistence type="predicted"/>
<protein>
    <recommendedName>
        <fullName evidence="3">Fibronectin type-III domain-containing protein</fullName>
    </recommendedName>
</protein>
<dbReference type="PROSITE" id="PS51257">
    <property type="entry name" value="PROKAR_LIPOPROTEIN"/>
    <property type="match status" value="1"/>
</dbReference>